<proteinExistence type="predicted"/>
<evidence type="ECO:0000313" key="4">
    <source>
        <dbReference type="Proteomes" id="UP000292507"/>
    </source>
</evidence>
<evidence type="ECO:0000256" key="1">
    <source>
        <dbReference type="SAM" id="MobiDB-lite"/>
    </source>
</evidence>
<reference evidence="3 4" key="1">
    <citation type="submission" date="2019-02" db="EMBL/GenBank/DDBJ databases">
        <title>Sequencing the genomes of 1000 actinobacteria strains.</title>
        <authorList>
            <person name="Klenk H.-P."/>
        </authorList>
    </citation>
    <scope>NUCLEOTIDE SEQUENCE [LARGE SCALE GENOMIC DNA]</scope>
    <source>
        <strain evidence="3 4">DSM 44509</strain>
    </source>
</reference>
<evidence type="ECO:0000259" key="2">
    <source>
        <dbReference type="Pfam" id="PF16170"/>
    </source>
</evidence>
<dbReference type="EMBL" id="SHKV01000001">
    <property type="protein sequence ID" value="RZU31576.1"/>
    <property type="molecule type" value="Genomic_DNA"/>
</dbReference>
<accession>A0A4V2G237</accession>
<protein>
    <submittedName>
        <fullName evidence="3">Uncharacterized protein DUF4873</fullName>
    </submittedName>
</protein>
<dbReference type="OrthoDB" id="3683556at2"/>
<dbReference type="AlphaFoldDB" id="A0A4V2G237"/>
<dbReference type="InterPro" id="IPR032371">
    <property type="entry name" value="DUF4873"/>
</dbReference>
<keyword evidence="4" id="KW-1185">Reference proteome</keyword>
<sequence>MSEHEEPEGYEGQADVTVDGVTRPVRVALGARFDPLAGSVVWSGRVALEAAPRTRLRIVTPHGTSEAAATERDPWGNTRVTGVGRPPFPVELLDETGGVPTR</sequence>
<dbReference type="Proteomes" id="UP000292507">
    <property type="component" value="Unassembled WGS sequence"/>
</dbReference>
<dbReference type="Pfam" id="PF16170">
    <property type="entry name" value="DUF4873"/>
    <property type="match status" value="1"/>
</dbReference>
<evidence type="ECO:0000313" key="3">
    <source>
        <dbReference type="EMBL" id="RZU31576.1"/>
    </source>
</evidence>
<gene>
    <name evidence="3" type="ORF">BKA19_1247</name>
</gene>
<dbReference type="RefSeq" id="WP_104529944.1">
    <property type="nucleotide sequence ID" value="NZ_POQT01000037.1"/>
</dbReference>
<organism evidence="3 4">
    <name type="scientific">Blastococcus saxobsidens</name>
    <dbReference type="NCBI Taxonomy" id="138336"/>
    <lineage>
        <taxon>Bacteria</taxon>
        <taxon>Bacillati</taxon>
        <taxon>Actinomycetota</taxon>
        <taxon>Actinomycetes</taxon>
        <taxon>Geodermatophilales</taxon>
        <taxon>Geodermatophilaceae</taxon>
        <taxon>Blastococcus</taxon>
    </lineage>
</organism>
<name>A0A4V2G237_9ACTN</name>
<feature type="region of interest" description="Disordered" evidence="1">
    <location>
        <begin position="59"/>
        <end position="102"/>
    </location>
</feature>
<comment type="caution">
    <text evidence="3">The sequence shown here is derived from an EMBL/GenBank/DDBJ whole genome shotgun (WGS) entry which is preliminary data.</text>
</comment>
<feature type="domain" description="DUF4873" evidence="2">
    <location>
        <begin position="8"/>
        <end position="90"/>
    </location>
</feature>